<dbReference type="AlphaFoldDB" id="A0A9P1BXI7"/>
<organism evidence="2">
    <name type="scientific">Cladocopium goreaui</name>
    <dbReference type="NCBI Taxonomy" id="2562237"/>
    <lineage>
        <taxon>Eukaryota</taxon>
        <taxon>Sar</taxon>
        <taxon>Alveolata</taxon>
        <taxon>Dinophyceae</taxon>
        <taxon>Suessiales</taxon>
        <taxon>Symbiodiniaceae</taxon>
        <taxon>Cladocopium</taxon>
    </lineage>
</organism>
<evidence type="ECO:0000313" key="2">
    <source>
        <dbReference type="EMBL" id="CAI3980123.1"/>
    </source>
</evidence>
<sequence length="736" mass="81648">MSYTLEWLLGRVRSSFELEGAQVEQLENQLRAEGGVAAKPSGGKGVPGILAGAVGGDSGASHAGDGRAGAKKSQGNDMLNNALGGSMAGQLALGAMSGGSLLGMPGAKSGASAASGPAATAEGTEQAEVAQQLTGEGEDVATVADTAQQEEVDKQEMEEGEGPPEGDVQEMMGKASKDFWGVILSRHVSSRGVGEGPVSPMPFGLSEPNRWAYGDSPLWGRWHWQTAMAFLIGANETLTELAQQLVRAKRECLSATVDCLPALKQVRYRVWPFVRTLIPVRARPLEPTDFHPQVLKAQVTCGATNRSLIFQHTWKAAGWAIMENLRSISSEYSEQRAMEDNYRWCDQLANVDRAHSHVFTFVREPLERFVSGFAEIERTYRNPNFDFFRLAETGSHEQAQLFIDRFLEDGVMYNGHVKPQSEFLPPFSASCGLRMDFIGKVEDLSNDWSSILASQQCYGNPFRTWLGQHPTHRETFAMSSIFGVKLYETKKAETAMHSVLKSNDSVYLRAFCWLSLPDYVIFDYQLPQQCQDEDILEVLQILQDMWDPHAMGVGWQRMRKPIDRSTFGAEGHGNLRERLQMSAWQICSSEKNEPSQVVTCSGDFWCMVMRYKYYGNRLARRARQAAILADKAVQEAWKQQQLARYWTRQALEDEAKAMRAMRSLPPPKGDPEQDTWHLHVPPGWELPPAPLVSTRDPRSVSIYSGSFSEPLLAAAPSLPCSRRRRTQVAAFLVAVA</sequence>
<feature type="compositionally biased region" description="Acidic residues" evidence="1">
    <location>
        <begin position="158"/>
        <end position="168"/>
    </location>
</feature>
<dbReference type="Proteomes" id="UP001152797">
    <property type="component" value="Unassembled WGS sequence"/>
</dbReference>
<feature type="compositionally biased region" description="Low complexity" evidence="1">
    <location>
        <begin position="106"/>
        <end position="124"/>
    </location>
</feature>
<name>A0A9P1BXI7_9DINO</name>
<dbReference type="EMBL" id="CAMXCT010000538">
    <property type="protein sequence ID" value="CAI3980123.1"/>
    <property type="molecule type" value="Genomic_DNA"/>
</dbReference>
<comment type="caution">
    <text evidence="2">The sequence shown here is derived from an EMBL/GenBank/DDBJ whole genome shotgun (WGS) entry which is preliminary data.</text>
</comment>
<keyword evidence="4" id="KW-1185">Reference proteome</keyword>
<accession>A0A9P1BXI7</accession>
<reference evidence="3 4" key="2">
    <citation type="submission" date="2024-05" db="EMBL/GenBank/DDBJ databases">
        <authorList>
            <person name="Chen Y."/>
            <person name="Shah S."/>
            <person name="Dougan E. K."/>
            <person name="Thang M."/>
            <person name="Chan C."/>
        </authorList>
    </citation>
    <scope>NUCLEOTIDE SEQUENCE [LARGE SCALE GENOMIC DNA]</scope>
</reference>
<dbReference type="OrthoDB" id="433893at2759"/>
<dbReference type="EMBL" id="CAMXCT020000538">
    <property type="protein sequence ID" value="CAL1133498.1"/>
    <property type="molecule type" value="Genomic_DNA"/>
</dbReference>
<evidence type="ECO:0000313" key="4">
    <source>
        <dbReference type="Proteomes" id="UP001152797"/>
    </source>
</evidence>
<evidence type="ECO:0000256" key="1">
    <source>
        <dbReference type="SAM" id="MobiDB-lite"/>
    </source>
</evidence>
<protein>
    <submittedName>
        <fullName evidence="3">Large ribosomal subunit protein uL22c</fullName>
    </submittedName>
</protein>
<dbReference type="EMBL" id="CAMXCT030000538">
    <property type="protein sequence ID" value="CAL4767435.1"/>
    <property type="molecule type" value="Genomic_DNA"/>
</dbReference>
<feature type="region of interest" description="Disordered" evidence="1">
    <location>
        <begin position="57"/>
        <end position="77"/>
    </location>
</feature>
<dbReference type="InterPro" id="IPR005331">
    <property type="entry name" value="Sulfotransferase"/>
</dbReference>
<reference evidence="2" key="1">
    <citation type="submission" date="2022-10" db="EMBL/GenBank/DDBJ databases">
        <authorList>
            <person name="Chen Y."/>
            <person name="Dougan E. K."/>
            <person name="Chan C."/>
            <person name="Rhodes N."/>
            <person name="Thang M."/>
        </authorList>
    </citation>
    <scope>NUCLEOTIDE SEQUENCE</scope>
</reference>
<feature type="region of interest" description="Disordered" evidence="1">
    <location>
        <begin position="146"/>
        <end position="170"/>
    </location>
</feature>
<proteinExistence type="predicted"/>
<feature type="region of interest" description="Disordered" evidence="1">
    <location>
        <begin position="106"/>
        <end position="133"/>
    </location>
</feature>
<dbReference type="GO" id="GO:0008146">
    <property type="term" value="F:sulfotransferase activity"/>
    <property type="evidence" value="ECO:0007669"/>
    <property type="project" value="InterPro"/>
</dbReference>
<gene>
    <name evidence="2" type="ORF">C1SCF055_LOCUS8028</name>
</gene>
<evidence type="ECO:0000313" key="3">
    <source>
        <dbReference type="EMBL" id="CAL4767435.1"/>
    </source>
</evidence>
<dbReference type="Pfam" id="PF03567">
    <property type="entry name" value="Sulfotransfer_2"/>
    <property type="match status" value="1"/>
</dbReference>
<dbReference type="GO" id="GO:0016020">
    <property type="term" value="C:membrane"/>
    <property type="evidence" value="ECO:0007669"/>
    <property type="project" value="InterPro"/>
</dbReference>